<dbReference type="KEGG" id="ddh:Desde_3549"/>
<dbReference type="InterPro" id="IPR035924">
    <property type="entry name" value="FlaG-like_sf"/>
</dbReference>
<dbReference type="HOGENOM" id="CLU_120910_3_1_9"/>
<gene>
    <name evidence="2" type="ordered locus">Desde_3549</name>
</gene>
<dbReference type="RefSeq" id="WP_014795302.1">
    <property type="nucleotide sequence ID" value="NC_018017.1"/>
</dbReference>
<dbReference type="STRING" id="756499.Desde_3549"/>
<dbReference type="PANTHER" id="PTHR37166">
    <property type="entry name" value="PROTEIN FLAG"/>
    <property type="match status" value="1"/>
</dbReference>
<protein>
    <submittedName>
        <fullName evidence="2">Flagellar protein FlaG</fullName>
    </submittedName>
</protein>
<proteinExistence type="predicted"/>
<keyword evidence="2" id="KW-0966">Cell projection</keyword>
<dbReference type="OrthoDB" id="9799867at2"/>
<reference evidence="3" key="1">
    <citation type="submission" date="2012-06" db="EMBL/GenBank/DDBJ databases">
        <title>Complete sequence of Desulfitobacterium dehalogenans ATCC 51507.</title>
        <authorList>
            <person name="Lucas S."/>
            <person name="Han J."/>
            <person name="Lapidus A."/>
            <person name="Cheng J.-F."/>
            <person name="Goodwin L."/>
            <person name="Pitluck S."/>
            <person name="Peters L."/>
            <person name="Ovchinnikova G."/>
            <person name="Teshima H."/>
            <person name="Detter J.C."/>
            <person name="Han C."/>
            <person name="Tapia R."/>
            <person name="Land M."/>
            <person name="Hauser L."/>
            <person name="Kyrpides N."/>
            <person name="Ivanova N."/>
            <person name="Pagani I."/>
            <person name="Kruse T."/>
            <person name="de Vos W.M."/>
            <person name="Smidt H."/>
            <person name="Woyke T."/>
        </authorList>
    </citation>
    <scope>NUCLEOTIDE SEQUENCE [LARGE SCALE GENOMIC DNA]</scope>
    <source>
        <strain evidence="3">ATCC 51507 / DSM 9161 / JW/IU-DC1</strain>
    </source>
</reference>
<feature type="compositionally biased region" description="Polar residues" evidence="1">
    <location>
        <begin position="33"/>
        <end position="50"/>
    </location>
</feature>
<dbReference type="SUPFAM" id="SSF160214">
    <property type="entry name" value="FlaG-like"/>
    <property type="match status" value="1"/>
</dbReference>
<dbReference type="Proteomes" id="UP000006053">
    <property type="component" value="Chromosome"/>
</dbReference>
<keyword evidence="2" id="KW-0282">Flagellum</keyword>
<feature type="compositionally biased region" description="Basic and acidic residues" evidence="1">
    <location>
        <begin position="51"/>
        <end position="60"/>
    </location>
</feature>
<keyword evidence="3" id="KW-1185">Reference proteome</keyword>
<name>I4ACZ3_DESDJ</name>
<dbReference type="EMBL" id="CP003348">
    <property type="protein sequence ID" value="AFM01828.1"/>
    <property type="molecule type" value="Genomic_DNA"/>
</dbReference>
<dbReference type="AlphaFoldDB" id="I4ACZ3"/>
<keyword evidence="2" id="KW-0969">Cilium</keyword>
<dbReference type="PANTHER" id="PTHR37166:SF1">
    <property type="entry name" value="PROTEIN FLAG"/>
    <property type="match status" value="1"/>
</dbReference>
<sequence length="130" mass="14727">MDMTVVKQPPVQATANNYAANPEIAKPDDLTLNKPTAANKSEAGRNQSQSEGKEELTREDVNKLTERLNQFIVTIDADLQFELHQETQRLIVKFINKKDNQVIKEFPPHELLDTLAAIRDYVGLLLDKKV</sequence>
<reference evidence="2 3" key="2">
    <citation type="journal article" date="2015" name="J. Bacteriol.">
        <title>Genomic, proteomic, and biochemical analysis of the organohalide respiratory pathway in Desulfitobacterium dehalogenans.</title>
        <authorList>
            <person name="Kruse T."/>
            <person name="van de Pas B.A."/>
            <person name="Atteia A."/>
            <person name="Krab K."/>
            <person name="Hagen W.R."/>
            <person name="Goodwin L."/>
            <person name="Chain P."/>
            <person name="Boeren S."/>
            <person name="Maphosa F."/>
            <person name="Schraa G."/>
            <person name="de Vos W.M."/>
            <person name="van der Oost J."/>
            <person name="Smidt H."/>
            <person name="Stams A.J."/>
        </authorList>
    </citation>
    <scope>NUCLEOTIDE SEQUENCE [LARGE SCALE GENOMIC DNA]</scope>
    <source>
        <strain evidence="3">ATCC 51507 / DSM 9161 / JW/IU-DC1</strain>
    </source>
</reference>
<accession>I4ACZ3</accession>
<feature type="region of interest" description="Disordered" evidence="1">
    <location>
        <begin position="1"/>
        <end position="60"/>
    </location>
</feature>
<dbReference type="Gene3D" id="3.30.160.170">
    <property type="entry name" value="FlaG-like"/>
    <property type="match status" value="1"/>
</dbReference>
<evidence type="ECO:0000313" key="2">
    <source>
        <dbReference type="EMBL" id="AFM01828.1"/>
    </source>
</evidence>
<evidence type="ECO:0000313" key="3">
    <source>
        <dbReference type="Proteomes" id="UP000006053"/>
    </source>
</evidence>
<organism evidence="2 3">
    <name type="scientific">Desulfitobacterium dehalogenans (strain ATCC 51507 / DSM 9161 / JW/IU-DC1)</name>
    <dbReference type="NCBI Taxonomy" id="756499"/>
    <lineage>
        <taxon>Bacteria</taxon>
        <taxon>Bacillati</taxon>
        <taxon>Bacillota</taxon>
        <taxon>Clostridia</taxon>
        <taxon>Eubacteriales</taxon>
        <taxon>Desulfitobacteriaceae</taxon>
        <taxon>Desulfitobacterium</taxon>
    </lineage>
</organism>
<evidence type="ECO:0000256" key="1">
    <source>
        <dbReference type="SAM" id="MobiDB-lite"/>
    </source>
</evidence>
<dbReference type="eggNOG" id="COG1334">
    <property type="taxonomic scope" value="Bacteria"/>
</dbReference>
<dbReference type="Pfam" id="PF03646">
    <property type="entry name" value="FlaG"/>
    <property type="match status" value="1"/>
</dbReference>
<dbReference type="InterPro" id="IPR005186">
    <property type="entry name" value="FlaG"/>
</dbReference>